<name>A0A7J6IKM3_COLFN</name>
<protein>
    <submittedName>
        <fullName evidence="1">Uncharacterized protein</fullName>
    </submittedName>
</protein>
<organism evidence="1 2">
    <name type="scientific">Colletotrichum fructicola (strain Nara gc5)</name>
    <name type="common">Anthracnose fungus</name>
    <name type="synonym">Colletotrichum gloeosporioides (strain Nara gc5)</name>
    <dbReference type="NCBI Taxonomy" id="1213859"/>
    <lineage>
        <taxon>Eukaryota</taxon>
        <taxon>Fungi</taxon>
        <taxon>Dikarya</taxon>
        <taxon>Ascomycota</taxon>
        <taxon>Pezizomycotina</taxon>
        <taxon>Sordariomycetes</taxon>
        <taxon>Hypocreomycetidae</taxon>
        <taxon>Glomerellales</taxon>
        <taxon>Glomerellaceae</taxon>
        <taxon>Colletotrichum</taxon>
        <taxon>Colletotrichum gloeosporioides species complex</taxon>
    </lineage>
</organism>
<dbReference type="GeneID" id="43607324"/>
<evidence type="ECO:0000313" key="2">
    <source>
        <dbReference type="Proteomes" id="UP000011096"/>
    </source>
</evidence>
<dbReference type="Proteomes" id="UP000011096">
    <property type="component" value="Unassembled WGS sequence"/>
</dbReference>
<sequence>MPAQDDKAFYDMLDSIANTGNEDAVQQNKLSYFTALNARDIQAKKRVSFVILGNGTLCQIRNYIIQLASRYYLHMMTFFGSQENIEGQM</sequence>
<dbReference type="RefSeq" id="XP_066007401.1">
    <property type="nucleotide sequence ID" value="XM_066153086.1"/>
</dbReference>
<dbReference type="EMBL" id="ANPB02000009">
    <property type="protein sequence ID" value="KAF4476164.1"/>
    <property type="molecule type" value="Genomic_DNA"/>
</dbReference>
<keyword evidence="2" id="KW-1185">Reference proteome</keyword>
<dbReference type="InParanoid" id="A0A7J6IKM3"/>
<comment type="caution">
    <text evidence="1">The sequence shown here is derived from an EMBL/GenBank/DDBJ whole genome shotgun (WGS) entry which is preliminary data.</text>
</comment>
<accession>A0A7J6IKM3</accession>
<reference evidence="1 2" key="2">
    <citation type="submission" date="2020-04" db="EMBL/GenBank/DDBJ databases">
        <title>Genome sequencing and assembly of multiple isolates from the Colletotrichum gloeosporioides species complex.</title>
        <authorList>
            <person name="Gan P."/>
            <person name="Shirasu K."/>
        </authorList>
    </citation>
    <scope>NUCLEOTIDE SEQUENCE [LARGE SCALE GENOMIC DNA]</scope>
    <source>
        <strain evidence="1 2">Nara gc5</strain>
    </source>
</reference>
<evidence type="ECO:0000313" key="1">
    <source>
        <dbReference type="EMBL" id="KAF4476164.1"/>
    </source>
</evidence>
<dbReference type="OrthoDB" id="5415600at2759"/>
<dbReference type="AlphaFoldDB" id="A0A7J6IKM3"/>
<reference evidence="1 2" key="1">
    <citation type="submission" date="2012-08" db="EMBL/GenBank/DDBJ databases">
        <authorList>
            <person name="Gan P.H.P."/>
            <person name="Ikeda K."/>
            <person name="Irieda H."/>
            <person name="Narusaka M."/>
            <person name="O'Connell R.J."/>
            <person name="Narusaka Y."/>
            <person name="Takano Y."/>
            <person name="Kubo Y."/>
            <person name="Shirasu K."/>
        </authorList>
    </citation>
    <scope>NUCLEOTIDE SEQUENCE [LARGE SCALE GENOMIC DNA]</scope>
    <source>
        <strain evidence="1 2">Nara gc5</strain>
    </source>
</reference>
<proteinExistence type="predicted"/>
<gene>
    <name evidence="1" type="ORF">CGGC5_v014386</name>
</gene>